<evidence type="ECO:0000313" key="1">
    <source>
        <dbReference type="EMBL" id="MQL83208.1"/>
    </source>
</evidence>
<evidence type="ECO:0000313" key="2">
    <source>
        <dbReference type="Proteomes" id="UP000652761"/>
    </source>
</evidence>
<sequence length="83" mass="9604">MQSSRLLRGRVRMAVTHVCPDSRGQDDSSKRRCGHVTSRAFRIHADRVYCGCGGRCEANKFLKWLIEEIREVEEMIRRKAPSI</sequence>
<name>A0A843UI46_COLES</name>
<keyword evidence="2" id="KW-1185">Reference proteome</keyword>
<proteinExistence type="predicted"/>
<reference evidence="1" key="1">
    <citation type="submission" date="2017-07" db="EMBL/GenBank/DDBJ databases">
        <title>Taro Niue Genome Assembly and Annotation.</title>
        <authorList>
            <person name="Atibalentja N."/>
            <person name="Keating K."/>
            <person name="Fields C.J."/>
        </authorList>
    </citation>
    <scope>NUCLEOTIDE SEQUENCE</scope>
    <source>
        <strain evidence="1">Niue_2</strain>
        <tissue evidence="1">Leaf</tissue>
    </source>
</reference>
<gene>
    <name evidence="1" type="ORF">Taro_015690</name>
</gene>
<comment type="caution">
    <text evidence="1">The sequence shown here is derived from an EMBL/GenBank/DDBJ whole genome shotgun (WGS) entry which is preliminary data.</text>
</comment>
<dbReference type="AlphaFoldDB" id="A0A843UI46"/>
<organism evidence="1 2">
    <name type="scientific">Colocasia esculenta</name>
    <name type="common">Wild taro</name>
    <name type="synonym">Arum esculentum</name>
    <dbReference type="NCBI Taxonomy" id="4460"/>
    <lineage>
        <taxon>Eukaryota</taxon>
        <taxon>Viridiplantae</taxon>
        <taxon>Streptophyta</taxon>
        <taxon>Embryophyta</taxon>
        <taxon>Tracheophyta</taxon>
        <taxon>Spermatophyta</taxon>
        <taxon>Magnoliopsida</taxon>
        <taxon>Liliopsida</taxon>
        <taxon>Araceae</taxon>
        <taxon>Aroideae</taxon>
        <taxon>Colocasieae</taxon>
        <taxon>Colocasia</taxon>
    </lineage>
</organism>
<dbReference type="EMBL" id="NMUH01000682">
    <property type="protein sequence ID" value="MQL83208.1"/>
    <property type="molecule type" value="Genomic_DNA"/>
</dbReference>
<accession>A0A843UI46</accession>
<dbReference type="Proteomes" id="UP000652761">
    <property type="component" value="Unassembled WGS sequence"/>
</dbReference>
<protein>
    <submittedName>
        <fullName evidence="1">Uncharacterized protein</fullName>
    </submittedName>
</protein>